<evidence type="ECO:0000256" key="9">
    <source>
        <dbReference type="SAM" id="SignalP"/>
    </source>
</evidence>
<dbReference type="Pfam" id="PF00375">
    <property type="entry name" value="SDF"/>
    <property type="match status" value="1"/>
</dbReference>
<keyword evidence="7" id="KW-0325">Glycoprotein</keyword>
<protein>
    <recommendedName>
        <fullName evidence="8">Amino acid transporter</fullName>
    </recommendedName>
</protein>
<dbReference type="InterPro" id="IPR018107">
    <property type="entry name" value="Na-dicarboxylate_symporter_CS"/>
</dbReference>
<feature type="transmembrane region" description="Helical" evidence="8">
    <location>
        <begin position="270"/>
        <end position="296"/>
    </location>
</feature>
<accession>A0A4U1FJA4</accession>
<dbReference type="Proteomes" id="UP000308365">
    <property type="component" value="Unassembled WGS sequence"/>
</dbReference>
<dbReference type="InterPro" id="IPR001991">
    <property type="entry name" value="Na-dicarboxylate_symporter"/>
</dbReference>
<keyword evidence="4 8" id="KW-0769">Symport</keyword>
<feature type="transmembrane region" description="Helical" evidence="8">
    <location>
        <begin position="111"/>
        <end position="130"/>
    </location>
</feature>
<evidence type="ECO:0000256" key="8">
    <source>
        <dbReference type="RuleBase" id="RU361216"/>
    </source>
</evidence>
<dbReference type="GO" id="GO:0015175">
    <property type="term" value="F:neutral L-amino acid transmembrane transporter activity"/>
    <property type="evidence" value="ECO:0007669"/>
    <property type="project" value="TreeGrafter"/>
</dbReference>
<dbReference type="PANTHER" id="PTHR11958:SF22">
    <property type="entry name" value="EXCITATORY AMINO ACID TRANSPORTER 5"/>
    <property type="match status" value="1"/>
</dbReference>
<dbReference type="PRINTS" id="PR00173">
    <property type="entry name" value="EDTRNSPORT"/>
</dbReference>
<comment type="caution">
    <text evidence="10">The sequence shown here is derived from an EMBL/GenBank/DDBJ whole genome shotgun (WGS) entry which is preliminary data.</text>
</comment>
<keyword evidence="5 8" id="KW-1133">Transmembrane helix</keyword>
<sequence>MRILKMLILPLVVSSLMSGLASLDAKTSSRLGILTVAYYLWTTFMAVIVGIVMVSIIHPGSAAQKETTEHSGKPIVSSADPLLDLIRNMFPANLVEATFKQVSGSPDDGEMLLLLLLLILITTLGLIPGWDVAQQYRTKTTPVVKSPKVAPEEAPPRRILIYGVQEENGSRVQNFALDLTPPPEVIYKSEPGTSDGMNVLGIVIFSATMGIMLGRMGDSGAPLVNFCQCLNESVMKIVAVAVWYFPFGIVFLIAGKILEMDNPTTVGKKLGFYAVTVVCGLVVHGLFILPLLYFFITKKNPIVFIRGILQALLIALATSSSSATLPITFKCLLENNHIDRRIARFVLPVGATINMDGTALYEAVAAIFIAQVNNYDLDFGQVITISITATAASIGAAGIPQAGLVTMVIVLTSVGLPTDDITLIIAVDWALDRFRTMINVLGDALAAGIMAHVCRKDFTQDTGTEKLPPCETSPVSLQEIVATQQNGCVKSVAEASELTLGPTCPHHVPIQVEQDEEPAAASLDHCTIEISELETNV</sequence>
<keyword evidence="6 8" id="KW-0472">Membrane</keyword>
<organism evidence="10 11">
    <name type="scientific">Monodon monoceros</name>
    <name type="common">Narwhal</name>
    <name type="synonym">Ceratodon monodon</name>
    <dbReference type="NCBI Taxonomy" id="40151"/>
    <lineage>
        <taxon>Eukaryota</taxon>
        <taxon>Metazoa</taxon>
        <taxon>Chordata</taxon>
        <taxon>Craniata</taxon>
        <taxon>Vertebrata</taxon>
        <taxon>Euteleostomi</taxon>
        <taxon>Mammalia</taxon>
        <taxon>Eutheria</taxon>
        <taxon>Laurasiatheria</taxon>
        <taxon>Artiodactyla</taxon>
        <taxon>Whippomorpha</taxon>
        <taxon>Cetacea</taxon>
        <taxon>Odontoceti</taxon>
        <taxon>Monodontidae</taxon>
        <taxon>Monodon</taxon>
    </lineage>
</organism>
<keyword evidence="9" id="KW-0732">Signal</keyword>
<dbReference type="PANTHER" id="PTHR11958">
    <property type="entry name" value="SODIUM/DICARBOXYLATE SYMPORTER-RELATED"/>
    <property type="match status" value="1"/>
</dbReference>
<dbReference type="EMBL" id="RWIC01000098">
    <property type="protein sequence ID" value="TKC49985.1"/>
    <property type="molecule type" value="Genomic_DNA"/>
</dbReference>
<proteinExistence type="inferred from homology"/>
<dbReference type="Gene3D" id="1.10.3860.10">
    <property type="entry name" value="Sodium:dicarboxylate symporter"/>
    <property type="match status" value="2"/>
</dbReference>
<feature type="transmembrane region" description="Helical" evidence="8">
    <location>
        <begin position="38"/>
        <end position="57"/>
    </location>
</feature>
<evidence type="ECO:0000256" key="5">
    <source>
        <dbReference type="ARBA" id="ARBA00022989"/>
    </source>
</evidence>
<keyword evidence="2 8" id="KW-0813">Transport</keyword>
<dbReference type="InterPro" id="IPR036458">
    <property type="entry name" value="Na:dicarbo_symporter_sf"/>
</dbReference>
<evidence type="ECO:0000256" key="3">
    <source>
        <dbReference type="ARBA" id="ARBA00022692"/>
    </source>
</evidence>
<evidence type="ECO:0000313" key="10">
    <source>
        <dbReference type="EMBL" id="TKC49985.1"/>
    </source>
</evidence>
<dbReference type="GO" id="GO:0015501">
    <property type="term" value="F:glutamate:sodium symporter activity"/>
    <property type="evidence" value="ECO:0007669"/>
    <property type="project" value="TreeGrafter"/>
</dbReference>
<evidence type="ECO:0000256" key="6">
    <source>
        <dbReference type="ARBA" id="ARBA00023136"/>
    </source>
</evidence>
<dbReference type="AlphaFoldDB" id="A0A4U1FJA4"/>
<feature type="chain" id="PRO_5020323769" description="Amino acid transporter" evidence="9">
    <location>
        <begin position="22"/>
        <end position="537"/>
    </location>
</feature>
<feature type="transmembrane region" description="Helical" evidence="8">
    <location>
        <begin position="197"/>
        <end position="216"/>
    </location>
</feature>
<dbReference type="GO" id="GO:0005886">
    <property type="term" value="C:plasma membrane"/>
    <property type="evidence" value="ECO:0007669"/>
    <property type="project" value="TreeGrafter"/>
</dbReference>
<gene>
    <name evidence="10" type="ORF">EI555_010467</name>
</gene>
<evidence type="ECO:0000256" key="2">
    <source>
        <dbReference type="ARBA" id="ARBA00022448"/>
    </source>
</evidence>
<dbReference type="PROSITE" id="PS00714">
    <property type="entry name" value="NA_DICARBOXYL_SYMP_2"/>
    <property type="match status" value="1"/>
</dbReference>
<comment type="similarity">
    <text evidence="8">Belongs to the dicarboxylate/amino acid:cation symporter (DAACS) (TC 2.A.23) family.</text>
</comment>
<name>A0A4U1FJA4_MONMO</name>
<dbReference type="SUPFAM" id="SSF118215">
    <property type="entry name" value="Proton glutamate symport protein"/>
    <property type="match status" value="1"/>
</dbReference>
<evidence type="ECO:0000256" key="1">
    <source>
        <dbReference type="ARBA" id="ARBA00004141"/>
    </source>
</evidence>
<dbReference type="InterPro" id="IPR050746">
    <property type="entry name" value="DAACS"/>
</dbReference>
<feature type="transmembrane region" description="Helical" evidence="8">
    <location>
        <begin position="237"/>
        <end position="258"/>
    </location>
</feature>
<evidence type="ECO:0000313" key="11">
    <source>
        <dbReference type="Proteomes" id="UP000308365"/>
    </source>
</evidence>
<feature type="transmembrane region" description="Helical" evidence="8">
    <location>
        <begin position="308"/>
        <end position="329"/>
    </location>
</feature>
<evidence type="ECO:0000256" key="4">
    <source>
        <dbReference type="ARBA" id="ARBA00022847"/>
    </source>
</evidence>
<reference evidence="11" key="1">
    <citation type="journal article" date="2019" name="IScience">
        <title>Narwhal Genome Reveals Long-Term Low Genetic Diversity despite Current Large Abundance Size.</title>
        <authorList>
            <person name="Westbury M.V."/>
            <person name="Petersen B."/>
            <person name="Garde E."/>
            <person name="Heide-Jorgensen M.P."/>
            <person name="Lorenzen E.D."/>
        </authorList>
    </citation>
    <scope>NUCLEOTIDE SEQUENCE [LARGE SCALE GENOMIC DNA]</scope>
</reference>
<comment type="subcellular location">
    <subcellularLocation>
        <location evidence="1 8">Membrane</location>
        <topology evidence="1 8">Multi-pass membrane protein</topology>
    </subcellularLocation>
</comment>
<keyword evidence="3 8" id="KW-0812">Transmembrane</keyword>
<evidence type="ECO:0000256" key="7">
    <source>
        <dbReference type="ARBA" id="ARBA00023180"/>
    </source>
</evidence>
<dbReference type="GO" id="GO:0005313">
    <property type="term" value="F:L-glutamate transmembrane transporter activity"/>
    <property type="evidence" value="ECO:0007669"/>
    <property type="project" value="TreeGrafter"/>
</dbReference>
<feature type="signal peptide" evidence="9">
    <location>
        <begin position="1"/>
        <end position="21"/>
    </location>
</feature>